<dbReference type="CDD" id="cd06261">
    <property type="entry name" value="TM_PBP2"/>
    <property type="match status" value="1"/>
</dbReference>
<dbReference type="Gene3D" id="1.10.3720.10">
    <property type="entry name" value="MetI-like"/>
    <property type="match status" value="1"/>
</dbReference>
<organism evidence="9 10">
    <name type="scientific">Rhizobium rhizogenes (strain K84 / ATCC BAA-868)</name>
    <name type="common">Agrobacterium radiobacter</name>
    <dbReference type="NCBI Taxonomy" id="311403"/>
    <lineage>
        <taxon>Bacteria</taxon>
        <taxon>Pseudomonadati</taxon>
        <taxon>Pseudomonadota</taxon>
        <taxon>Alphaproteobacteria</taxon>
        <taxon>Hyphomicrobiales</taxon>
        <taxon>Rhizobiaceae</taxon>
        <taxon>Rhizobium/Agrobacterium group</taxon>
        <taxon>Rhizobium</taxon>
    </lineage>
</organism>
<dbReference type="STRING" id="311403.Arad_7223"/>
<dbReference type="InterPro" id="IPR035906">
    <property type="entry name" value="MetI-like_sf"/>
</dbReference>
<accession>B9JM57</accession>
<proteinExistence type="inferred from homology"/>
<protein>
    <submittedName>
        <fullName evidence="9">Aliphatic sulphonate ABC transporter</fullName>
    </submittedName>
</protein>
<feature type="transmembrane region" description="Helical" evidence="7">
    <location>
        <begin position="40"/>
        <end position="59"/>
    </location>
</feature>
<dbReference type="GO" id="GO:0005886">
    <property type="term" value="C:plasma membrane"/>
    <property type="evidence" value="ECO:0007669"/>
    <property type="project" value="UniProtKB-SubCell"/>
</dbReference>
<keyword evidence="6 7" id="KW-0472">Membrane</keyword>
<dbReference type="HOGENOM" id="CLU_046113_1_0_5"/>
<dbReference type="eggNOG" id="COG0600">
    <property type="taxonomic scope" value="Bacteria"/>
</dbReference>
<dbReference type="PANTHER" id="PTHR30151:SF0">
    <property type="entry name" value="ABC TRANSPORTER PERMEASE PROTEIN MJ0413-RELATED"/>
    <property type="match status" value="1"/>
</dbReference>
<reference evidence="9 10" key="1">
    <citation type="journal article" date="2009" name="J. Bacteriol.">
        <title>Genome sequences of three Agrobacterium biovars help elucidate the evolution of multichromosome genomes in bacteria.</title>
        <authorList>
            <person name="Slater S.C."/>
            <person name="Goldman B.S."/>
            <person name="Goodner B."/>
            <person name="Setubal J.C."/>
            <person name="Farrand S.K."/>
            <person name="Nester E.W."/>
            <person name="Burr T.J."/>
            <person name="Banta L."/>
            <person name="Dickerman A.W."/>
            <person name="Paulsen I."/>
            <person name="Otten L."/>
            <person name="Suen G."/>
            <person name="Welch R."/>
            <person name="Almeida N.F."/>
            <person name="Arnold F."/>
            <person name="Burton O.T."/>
            <person name="Du Z."/>
            <person name="Ewing A."/>
            <person name="Godsy E."/>
            <person name="Heisel S."/>
            <person name="Houmiel K.L."/>
            <person name="Jhaveri J."/>
            <person name="Lu J."/>
            <person name="Miller N.M."/>
            <person name="Norton S."/>
            <person name="Chen Q."/>
            <person name="Phoolcharoen W."/>
            <person name="Ohlin V."/>
            <person name="Ondrusek D."/>
            <person name="Pride N."/>
            <person name="Stricklin S.L."/>
            <person name="Sun J."/>
            <person name="Wheeler C."/>
            <person name="Wilson L."/>
            <person name="Zhu H."/>
            <person name="Wood D.W."/>
        </authorList>
    </citation>
    <scope>NUCLEOTIDE SEQUENCE [LARGE SCALE GENOMIC DNA]</scope>
    <source>
        <strain evidence="10">K84 / ATCC BAA-868</strain>
    </source>
</reference>
<dbReference type="InterPro" id="IPR000515">
    <property type="entry name" value="MetI-like"/>
</dbReference>
<keyword evidence="3" id="KW-1003">Cell membrane</keyword>
<dbReference type="PROSITE" id="PS50928">
    <property type="entry name" value="ABC_TM1"/>
    <property type="match status" value="1"/>
</dbReference>
<evidence type="ECO:0000256" key="1">
    <source>
        <dbReference type="ARBA" id="ARBA00004651"/>
    </source>
</evidence>
<feature type="transmembrane region" description="Helical" evidence="7">
    <location>
        <begin position="71"/>
        <end position="90"/>
    </location>
</feature>
<evidence type="ECO:0000259" key="8">
    <source>
        <dbReference type="PROSITE" id="PS50928"/>
    </source>
</evidence>
<evidence type="ECO:0000256" key="6">
    <source>
        <dbReference type="ARBA" id="ARBA00023136"/>
    </source>
</evidence>
<dbReference type="PANTHER" id="PTHR30151">
    <property type="entry name" value="ALKANE SULFONATE ABC TRANSPORTER-RELATED, MEMBRANE SUBUNIT"/>
    <property type="match status" value="1"/>
</dbReference>
<dbReference type="EMBL" id="CP000629">
    <property type="protein sequence ID" value="ACM28771.1"/>
    <property type="molecule type" value="Genomic_DNA"/>
</dbReference>
<comment type="similarity">
    <text evidence="7">Belongs to the binding-protein-dependent transport system permease family.</text>
</comment>
<dbReference type="SUPFAM" id="SSF161098">
    <property type="entry name" value="MetI-like"/>
    <property type="match status" value="1"/>
</dbReference>
<evidence type="ECO:0000256" key="2">
    <source>
        <dbReference type="ARBA" id="ARBA00022448"/>
    </source>
</evidence>
<comment type="subcellular location">
    <subcellularLocation>
        <location evidence="1 7">Cell membrane</location>
        <topology evidence="1 7">Multi-pass membrane protein</topology>
    </subcellularLocation>
</comment>
<gene>
    <name evidence="9" type="ordered locus">Arad_7223</name>
</gene>
<name>B9JM57_RHIR8</name>
<keyword evidence="5 7" id="KW-1133">Transmembrane helix</keyword>
<feature type="transmembrane region" description="Helical" evidence="7">
    <location>
        <begin position="96"/>
        <end position="115"/>
    </location>
</feature>
<keyword evidence="4 7" id="KW-0812">Transmembrane</keyword>
<evidence type="ECO:0000256" key="7">
    <source>
        <dbReference type="RuleBase" id="RU363032"/>
    </source>
</evidence>
<dbReference type="Pfam" id="PF00528">
    <property type="entry name" value="BPD_transp_1"/>
    <property type="match status" value="1"/>
</dbReference>
<keyword evidence="2 7" id="KW-0813">Transport</keyword>
<dbReference type="KEGG" id="ara:Arad_7223"/>
<evidence type="ECO:0000313" key="10">
    <source>
        <dbReference type="Proteomes" id="UP000001600"/>
    </source>
</evidence>
<feature type="transmembrane region" description="Helical" evidence="7">
    <location>
        <begin position="194"/>
        <end position="213"/>
    </location>
</feature>
<evidence type="ECO:0000256" key="5">
    <source>
        <dbReference type="ARBA" id="ARBA00022989"/>
    </source>
</evidence>
<evidence type="ECO:0000313" key="9">
    <source>
        <dbReference type="EMBL" id="ACM28771.1"/>
    </source>
</evidence>
<feature type="transmembrane region" description="Helical" evidence="7">
    <location>
        <begin position="152"/>
        <end position="174"/>
    </location>
</feature>
<dbReference type="Proteomes" id="UP000001600">
    <property type="component" value="Chromosome 2"/>
</dbReference>
<sequence>MAEVINPYIVPLPTDIAASLWRVVVEEGIPGRFAVTVGETLAAGLLILLVGMPIGLLLYRFGRLRLAFEPWLAAMAAAPLVLAYPLFLVLFGRSSLTIIVIGFAAGVAPVALKTIEGFASTRRVLIDVGRSFRLTPAQEFRKILLPAALPQIFVGLRLGLIFCLINVVGVEFLINLGGLGQLINDLAERYDLPGTYAAICFVVLVSILFFAILDRGEKWLQRRG</sequence>
<evidence type="ECO:0000256" key="4">
    <source>
        <dbReference type="ARBA" id="ARBA00022692"/>
    </source>
</evidence>
<feature type="domain" description="ABC transmembrane type-1" evidence="8">
    <location>
        <begin position="33"/>
        <end position="214"/>
    </location>
</feature>
<dbReference type="AlphaFoldDB" id="B9JM57"/>
<evidence type="ECO:0000256" key="3">
    <source>
        <dbReference type="ARBA" id="ARBA00022475"/>
    </source>
</evidence>
<dbReference type="GO" id="GO:0055085">
    <property type="term" value="P:transmembrane transport"/>
    <property type="evidence" value="ECO:0007669"/>
    <property type="project" value="InterPro"/>
</dbReference>